<keyword evidence="3" id="KW-1185">Reference proteome</keyword>
<proteinExistence type="predicted"/>
<dbReference type="EMBL" id="QRNO01000021">
    <property type="protein sequence ID" value="RHK51102.1"/>
    <property type="molecule type" value="Genomic_DNA"/>
</dbReference>
<evidence type="ECO:0008006" key="4">
    <source>
        <dbReference type="Google" id="ProtNLM"/>
    </source>
</evidence>
<organism evidence="2 3">
    <name type="scientific">Leyella stercorea</name>
    <dbReference type="NCBI Taxonomy" id="363265"/>
    <lineage>
        <taxon>Bacteria</taxon>
        <taxon>Pseudomonadati</taxon>
        <taxon>Bacteroidota</taxon>
        <taxon>Bacteroidia</taxon>
        <taxon>Bacteroidales</taxon>
        <taxon>Prevotellaceae</taxon>
        <taxon>Leyella</taxon>
    </lineage>
</organism>
<feature type="signal peptide" evidence="1">
    <location>
        <begin position="1"/>
        <end position="20"/>
    </location>
</feature>
<keyword evidence="1" id="KW-0732">Signal</keyword>
<dbReference type="Proteomes" id="UP000286598">
    <property type="component" value="Unassembled WGS sequence"/>
</dbReference>
<name>A0A415GN91_9BACT</name>
<sequence>MVKKLILSIIAVIMPISLFAQRNSKDIDETYRRSSLYSLLVNHQGRKFYEEINDCFHQIPTPDAYNDHNLSVRAVYTDSKKLKSGKDNEVDDITSFLNRNKIASRLVGKWFDYNPYTGDMDMDIVQQRGLYGATEMQRAKAAISARGSDAVLADAGEDLIGNTFVLVNDISYIDKSKGSAVLGALIQVAGAAAAASTGNSAWNKIGKDYGDIVASFKGFKVRIRTYLYQLVWDEEAQANVYNLAWNNREAFEGMRDKFKLKYIGYQESSGSTTSFLGIREDQPELMVRKACQRALDENIANLQKNFPVFQVKSPLDVETMEAKVGMKEGINEKSLFEVLERVKTSEGKIAYKKVGEVKPVKNLIWDNRYMAEEEMAQGSTLGCTTFKKVSGSDFTPGCLIRQIK</sequence>
<comment type="caution">
    <text evidence="2">The sequence shown here is derived from an EMBL/GenBank/DDBJ whole genome shotgun (WGS) entry which is preliminary data.</text>
</comment>
<evidence type="ECO:0000313" key="2">
    <source>
        <dbReference type="EMBL" id="RHK51102.1"/>
    </source>
</evidence>
<dbReference type="OrthoDB" id="1164716at2"/>
<gene>
    <name evidence="2" type="ORF">DW060_05695</name>
</gene>
<protein>
    <recommendedName>
        <fullName evidence="4">DUF4856 domain-containing protein</fullName>
    </recommendedName>
</protein>
<reference evidence="2 3" key="1">
    <citation type="submission" date="2018-08" db="EMBL/GenBank/DDBJ databases">
        <title>A genome reference for cultivated species of the human gut microbiota.</title>
        <authorList>
            <person name="Zou Y."/>
            <person name="Xue W."/>
            <person name="Luo G."/>
        </authorList>
    </citation>
    <scope>NUCLEOTIDE SEQUENCE [LARGE SCALE GENOMIC DNA]</scope>
    <source>
        <strain evidence="2 3">AF42-9</strain>
    </source>
</reference>
<feature type="chain" id="PRO_5019319077" description="DUF4856 domain-containing protein" evidence="1">
    <location>
        <begin position="21"/>
        <end position="404"/>
    </location>
</feature>
<evidence type="ECO:0000313" key="3">
    <source>
        <dbReference type="Proteomes" id="UP000286598"/>
    </source>
</evidence>
<dbReference type="AlphaFoldDB" id="A0A415GN91"/>
<accession>A0A415GN91</accession>
<evidence type="ECO:0000256" key="1">
    <source>
        <dbReference type="SAM" id="SignalP"/>
    </source>
</evidence>